<protein>
    <submittedName>
        <fullName evidence="2">Uncharacterized protein</fullName>
    </submittedName>
</protein>
<feature type="region of interest" description="Disordered" evidence="1">
    <location>
        <begin position="1"/>
        <end position="25"/>
    </location>
</feature>
<gene>
    <name evidence="2" type="ORF">PBAH0796_LOCUS31030</name>
</gene>
<name>A0A7S0B9Y3_9DINO</name>
<proteinExistence type="predicted"/>
<organism evidence="2">
    <name type="scientific">Pyrodinium bahamense</name>
    <dbReference type="NCBI Taxonomy" id="73915"/>
    <lineage>
        <taxon>Eukaryota</taxon>
        <taxon>Sar</taxon>
        <taxon>Alveolata</taxon>
        <taxon>Dinophyceae</taxon>
        <taxon>Gonyaulacales</taxon>
        <taxon>Pyrocystaceae</taxon>
        <taxon>Pyrodinium</taxon>
    </lineage>
</organism>
<dbReference type="EMBL" id="HBEG01051097">
    <property type="protein sequence ID" value="CAD8387342.1"/>
    <property type="molecule type" value="Transcribed_RNA"/>
</dbReference>
<accession>A0A7S0B9Y3</accession>
<reference evidence="2" key="1">
    <citation type="submission" date="2021-01" db="EMBL/GenBank/DDBJ databases">
        <authorList>
            <person name="Corre E."/>
            <person name="Pelletier E."/>
            <person name="Niang G."/>
            <person name="Scheremetjew M."/>
            <person name="Finn R."/>
            <person name="Kale V."/>
            <person name="Holt S."/>
            <person name="Cochrane G."/>
            <person name="Meng A."/>
            <person name="Brown T."/>
            <person name="Cohen L."/>
        </authorList>
    </citation>
    <scope>NUCLEOTIDE SEQUENCE</scope>
    <source>
        <strain evidence="2">Pbaha01</strain>
    </source>
</reference>
<sequence>MAVTPAGGQPLGDRPPHKPRHPEGCVAEGMNFLSAAPSGFEDSHEDKYEWPPKCSVGKQPSALHKLAKFLESHEHLWGYISEEVHERLAQIGQRAEESACDCSQDIAAAAPVALVPASSPTRLRLAEALGRPLPPGPVAPRARAPAVPPGTFLPRPPDAPPQVRAPMAMAPDRTQQLPQCGTCVSLRELRISGVPEDWDVSMLSGLFKRTGLCMHCDLGLVEIKGDGEALVKLNSDIAGLKCLEIDGFLVTNKWGRQCPLSVKPSAVPGLQAGPQHVQSQRLPTPAGAPGASSGQATAAHPAVRPRAEPAALCQAALVKQLIVATPMPPQDEGEWDAQCTPNQHHVLHALLQ</sequence>
<feature type="compositionally biased region" description="Low complexity" evidence="1">
    <location>
        <begin position="283"/>
        <end position="299"/>
    </location>
</feature>
<feature type="region of interest" description="Disordered" evidence="1">
    <location>
        <begin position="269"/>
        <end position="303"/>
    </location>
</feature>
<dbReference type="AlphaFoldDB" id="A0A7S0B9Y3"/>
<evidence type="ECO:0000256" key="1">
    <source>
        <dbReference type="SAM" id="MobiDB-lite"/>
    </source>
</evidence>
<evidence type="ECO:0000313" key="2">
    <source>
        <dbReference type="EMBL" id="CAD8387342.1"/>
    </source>
</evidence>